<keyword evidence="1" id="KW-0808">Transferase</keyword>
<dbReference type="SUPFAM" id="SSF46785">
    <property type="entry name" value="Winged helix' DNA-binding domain"/>
    <property type="match status" value="1"/>
</dbReference>
<dbReference type="Gene3D" id="1.10.10.10">
    <property type="entry name" value="Winged helix-like DNA-binding domain superfamily/Winged helix DNA-binding domain"/>
    <property type="match status" value="1"/>
</dbReference>
<accession>A0A0R3CVL8</accession>
<dbReference type="PANTHER" id="PTHR13947:SF37">
    <property type="entry name" value="LD18367P"/>
    <property type="match status" value="1"/>
</dbReference>
<dbReference type="SMART" id="SM00347">
    <property type="entry name" value="HTH_MARR"/>
    <property type="match status" value="1"/>
</dbReference>
<dbReference type="InterPro" id="IPR000182">
    <property type="entry name" value="GNAT_dom"/>
</dbReference>
<dbReference type="PROSITE" id="PS50995">
    <property type="entry name" value="HTH_MARR_2"/>
    <property type="match status" value="1"/>
</dbReference>
<dbReference type="AlphaFoldDB" id="A0A0R3CVL8"/>
<dbReference type="Pfam" id="PF00583">
    <property type="entry name" value="Acetyltransf_1"/>
    <property type="match status" value="1"/>
</dbReference>
<evidence type="ECO:0000259" key="3">
    <source>
        <dbReference type="PROSITE" id="PS51186"/>
    </source>
</evidence>
<dbReference type="Gene3D" id="3.40.630.30">
    <property type="match status" value="1"/>
</dbReference>
<sequence length="319" mass="35291">MLSKALPSSAVAEQAADDHVAAVRAFNRFYTRKLGVLDQHLGKSPFSLSEARVLYELAHRDDLAAKEIGHELGLDPGYLSRIVQSFDEKGLITRKPLPADRRQYQLSLTAKGRQAFAKLNLNSQNEVATMLAQLSPGDATRLTQAMATIEAVLEQRRSSPASFMLRSHRVGDMGWVVSRQAAAYAADYNWDISYEALVAEICAQFIRNYDAAREHCWIAEAGGEPVGSVFLVKATDEIAKLRLLQVEKKARGLGVGRALVEQCIQGARERGYSKMTLWTQSILVAARGIYKSAGFKLVKEEKHHSFGADLVGETWELDL</sequence>
<dbReference type="InterPro" id="IPR000835">
    <property type="entry name" value="HTH_MarR-typ"/>
</dbReference>
<dbReference type="Pfam" id="PF12802">
    <property type="entry name" value="MarR_2"/>
    <property type="match status" value="1"/>
</dbReference>
<feature type="domain" description="HTH marR-type" evidence="2">
    <location>
        <begin position="1"/>
        <end position="151"/>
    </location>
</feature>
<dbReference type="PANTHER" id="PTHR13947">
    <property type="entry name" value="GNAT FAMILY N-ACETYLTRANSFERASE"/>
    <property type="match status" value="1"/>
</dbReference>
<evidence type="ECO:0000313" key="4">
    <source>
        <dbReference type="EMBL" id="KRQ01659.1"/>
    </source>
</evidence>
<proteinExistence type="predicted"/>
<dbReference type="InterPro" id="IPR016181">
    <property type="entry name" value="Acyl_CoA_acyltransferase"/>
</dbReference>
<comment type="caution">
    <text evidence="4">The sequence shown here is derived from an EMBL/GenBank/DDBJ whole genome shotgun (WGS) entry which is preliminary data.</text>
</comment>
<protein>
    <submittedName>
        <fullName evidence="4">MarR family transcriptional regulator</fullName>
    </submittedName>
</protein>
<dbReference type="GO" id="GO:0003700">
    <property type="term" value="F:DNA-binding transcription factor activity"/>
    <property type="evidence" value="ECO:0007669"/>
    <property type="project" value="InterPro"/>
</dbReference>
<dbReference type="CDD" id="cd04301">
    <property type="entry name" value="NAT_SF"/>
    <property type="match status" value="1"/>
</dbReference>
<gene>
    <name evidence="4" type="ORF">AOQ72_09435</name>
</gene>
<dbReference type="Proteomes" id="UP000051380">
    <property type="component" value="Unassembled WGS sequence"/>
</dbReference>
<dbReference type="SUPFAM" id="SSF55729">
    <property type="entry name" value="Acyl-CoA N-acyltransferases (Nat)"/>
    <property type="match status" value="1"/>
</dbReference>
<dbReference type="STRING" id="108015.GA0061099_1007407"/>
<dbReference type="GO" id="GO:0008080">
    <property type="term" value="F:N-acetyltransferase activity"/>
    <property type="evidence" value="ECO:0007669"/>
    <property type="project" value="InterPro"/>
</dbReference>
<evidence type="ECO:0000259" key="2">
    <source>
        <dbReference type="PROSITE" id="PS50995"/>
    </source>
</evidence>
<organism evidence="4 5">
    <name type="scientific">Bradyrhizobium yuanmingense</name>
    <dbReference type="NCBI Taxonomy" id="108015"/>
    <lineage>
        <taxon>Bacteria</taxon>
        <taxon>Pseudomonadati</taxon>
        <taxon>Pseudomonadota</taxon>
        <taxon>Alphaproteobacteria</taxon>
        <taxon>Hyphomicrobiales</taxon>
        <taxon>Nitrobacteraceae</taxon>
        <taxon>Bradyrhizobium</taxon>
    </lineage>
</organism>
<dbReference type="RefSeq" id="WP_057026292.1">
    <property type="nucleotide sequence ID" value="NZ_LJYF01000004.1"/>
</dbReference>
<reference evidence="4 5" key="1">
    <citation type="submission" date="2015-09" db="EMBL/GenBank/DDBJ databases">
        <title>Draft Genome Sequence of the Strain BR 3267 (Bradyrhizobium yuanmingense) recommended as inoculant for cowpea in Brazil.</title>
        <authorList>
            <person name="Simoes-Araujo J.L."/>
            <person name="Zilli J.E."/>
        </authorList>
    </citation>
    <scope>NUCLEOTIDE SEQUENCE [LARGE SCALE GENOMIC DNA]</scope>
    <source>
        <strain evidence="4 5">BR3267</strain>
    </source>
</reference>
<dbReference type="InterPro" id="IPR036390">
    <property type="entry name" value="WH_DNA-bd_sf"/>
</dbReference>
<evidence type="ECO:0000256" key="1">
    <source>
        <dbReference type="ARBA" id="ARBA00022679"/>
    </source>
</evidence>
<dbReference type="PROSITE" id="PS51186">
    <property type="entry name" value="GNAT"/>
    <property type="match status" value="1"/>
</dbReference>
<dbReference type="InterPro" id="IPR036388">
    <property type="entry name" value="WH-like_DNA-bd_sf"/>
</dbReference>
<dbReference type="InterPro" id="IPR050769">
    <property type="entry name" value="NAT_camello-type"/>
</dbReference>
<dbReference type="OrthoDB" id="273614at2"/>
<evidence type="ECO:0000313" key="5">
    <source>
        <dbReference type="Proteomes" id="UP000051380"/>
    </source>
</evidence>
<feature type="domain" description="N-acetyltransferase" evidence="3">
    <location>
        <begin position="176"/>
        <end position="316"/>
    </location>
</feature>
<dbReference type="EMBL" id="LJYF01000004">
    <property type="protein sequence ID" value="KRQ01659.1"/>
    <property type="molecule type" value="Genomic_DNA"/>
</dbReference>
<name>A0A0R3CVL8_9BRAD</name>